<evidence type="ECO:0000313" key="2">
    <source>
        <dbReference type="Proteomes" id="UP001294412"/>
    </source>
</evidence>
<gene>
    <name evidence="1" type="ORF">U0C82_08130</name>
</gene>
<comment type="caution">
    <text evidence="1">The sequence shown here is derived from an EMBL/GenBank/DDBJ whole genome shotgun (WGS) entry which is preliminary data.</text>
</comment>
<sequence>MRLAVASNLDRLRVSIEKRLARRAAWRGERRDEEDFGEEIWASNLPSTSRFAEASAKSGSDQRDRLF</sequence>
<name>A0ABU5I150_9HYPH</name>
<reference evidence="1 2" key="1">
    <citation type="submission" date="2023-12" db="EMBL/GenBank/DDBJ databases">
        <title>Description of Novel Strain Fulvimarina sp. 2208YS6-2-32 isolated from Uroteuthis (Photololigo) edulis.</title>
        <authorList>
            <person name="Park J.-S."/>
        </authorList>
    </citation>
    <scope>NUCLEOTIDE SEQUENCE [LARGE SCALE GENOMIC DNA]</scope>
    <source>
        <strain evidence="1 2">2208YS6-2-32</strain>
    </source>
</reference>
<protein>
    <submittedName>
        <fullName evidence="1">Uncharacterized protein</fullName>
    </submittedName>
</protein>
<dbReference type="RefSeq" id="WP_322186569.1">
    <property type="nucleotide sequence ID" value="NZ_JAXLPB010000002.1"/>
</dbReference>
<proteinExistence type="predicted"/>
<keyword evidence="2" id="KW-1185">Reference proteome</keyword>
<dbReference type="EMBL" id="JAXLPB010000002">
    <property type="protein sequence ID" value="MDY8109112.1"/>
    <property type="molecule type" value="Genomic_DNA"/>
</dbReference>
<dbReference type="Proteomes" id="UP001294412">
    <property type="component" value="Unassembled WGS sequence"/>
</dbReference>
<accession>A0ABU5I150</accession>
<organism evidence="1 2">
    <name type="scientific">Fulvimarina uroteuthidis</name>
    <dbReference type="NCBI Taxonomy" id="3098149"/>
    <lineage>
        <taxon>Bacteria</taxon>
        <taxon>Pseudomonadati</taxon>
        <taxon>Pseudomonadota</taxon>
        <taxon>Alphaproteobacteria</taxon>
        <taxon>Hyphomicrobiales</taxon>
        <taxon>Aurantimonadaceae</taxon>
        <taxon>Fulvimarina</taxon>
    </lineage>
</organism>
<evidence type="ECO:0000313" key="1">
    <source>
        <dbReference type="EMBL" id="MDY8109112.1"/>
    </source>
</evidence>